<evidence type="ECO:0000259" key="4">
    <source>
        <dbReference type="PROSITE" id="PS50932"/>
    </source>
</evidence>
<dbReference type="Pfam" id="PF00532">
    <property type="entry name" value="Peripla_BP_1"/>
    <property type="match status" value="1"/>
</dbReference>
<dbReference type="InterPro" id="IPR010982">
    <property type="entry name" value="Lambda_DNA-bd_dom_sf"/>
</dbReference>
<dbReference type="InterPro" id="IPR000843">
    <property type="entry name" value="HTH_LacI"/>
</dbReference>
<comment type="caution">
    <text evidence="6">The sequence shown here is derived from an EMBL/GenBank/DDBJ whole genome shotgun (WGS) entry which is preliminary data.</text>
</comment>
<dbReference type="PROSITE" id="PS50932">
    <property type="entry name" value="HTH_LACI_2"/>
    <property type="match status" value="1"/>
</dbReference>
<protein>
    <submittedName>
        <fullName evidence="6">LacI family transcriptional regulator</fullName>
    </submittedName>
</protein>
<dbReference type="PRINTS" id="PR00036">
    <property type="entry name" value="HTHLACI"/>
</dbReference>
<evidence type="ECO:0000259" key="5">
    <source>
        <dbReference type="PROSITE" id="PS50943"/>
    </source>
</evidence>
<dbReference type="AlphaFoldDB" id="A0A9X3WK50"/>
<dbReference type="SUPFAM" id="SSF47413">
    <property type="entry name" value="lambda repressor-like DNA-binding domains"/>
    <property type="match status" value="1"/>
</dbReference>
<dbReference type="InterPro" id="IPR028082">
    <property type="entry name" value="Peripla_BP_I"/>
</dbReference>
<dbReference type="Pfam" id="PF00356">
    <property type="entry name" value="LacI"/>
    <property type="match status" value="1"/>
</dbReference>
<keyword evidence="2" id="KW-0238">DNA-binding</keyword>
<dbReference type="SUPFAM" id="SSF53822">
    <property type="entry name" value="Periplasmic binding protein-like I"/>
    <property type="match status" value="1"/>
</dbReference>
<evidence type="ECO:0000256" key="2">
    <source>
        <dbReference type="ARBA" id="ARBA00023125"/>
    </source>
</evidence>
<dbReference type="InterPro" id="IPR001761">
    <property type="entry name" value="Peripla_BP/Lac1_sug-bd_dom"/>
</dbReference>
<dbReference type="CDD" id="cd01392">
    <property type="entry name" value="HTH_LacI"/>
    <property type="match status" value="1"/>
</dbReference>
<evidence type="ECO:0000313" key="6">
    <source>
        <dbReference type="EMBL" id="MDC3418561.1"/>
    </source>
</evidence>
<evidence type="ECO:0000256" key="1">
    <source>
        <dbReference type="ARBA" id="ARBA00023015"/>
    </source>
</evidence>
<dbReference type="GO" id="GO:0000976">
    <property type="term" value="F:transcription cis-regulatory region binding"/>
    <property type="evidence" value="ECO:0007669"/>
    <property type="project" value="TreeGrafter"/>
</dbReference>
<keyword evidence="3" id="KW-0804">Transcription</keyword>
<keyword evidence="1" id="KW-0805">Transcription regulation</keyword>
<dbReference type="PANTHER" id="PTHR30146">
    <property type="entry name" value="LACI-RELATED TRANSCRIPTIONAL REPRESSOR"/>
    <property type="match status" value="1"/>
</dbReference>
<organism evidence="6 7">
    <name type="scientific">Aquibacillus salsiterrae</name>
    <dbReference type="NCBI Taxonomy" id="2950439"/>
    <lineage>
        <taxon>Bacteria</taxon>
        <taxon>Bacillati</taxon>
        <taxon>Bacillota</taxon>
        <taxon>Bacilli</taxon>
        <taxon>Bacillales</taxon>
        <taxon>Bacillaceae</taxon>
        <taxon>Aquibacillus</taxon>
    </lineage>
</organism>
<dbReference type="PANTHER" id="PTHR30146:SF109">
    <property type="entry name" value="HTH-TYPE TRANSCRIPTIONAL REGULATOR GALS"/>
    <property type="match status" value="1"/>
</dbReference>
<dbReference type="PROSITE" id="PS00356">
    <property type="entry name" value="HTH_LACI_1"/>
    <property type="match status" value="1"/>
</dbReference>
<evidence type="ECO:0000256" key="3">
    <source>
        <dbReference type="ARBA" id="ARBA00023163"/>
    </source>
</evidence>
<dbReference type="InterPro" id="IPR001387">
    <property type="entry name" value="Cro/C1-type_HTH"/>
</dbReference>
<name>A0A9X3WK50_9BACI</name>
<feature type="domain" description="HTH lacI-type" evidence="4">
    <location>
        <begin position="3"/>
        <end position="58"/>
    </location>
</feature>
<dbReference type="Gene3D" id="3.40.50.2300">
    <property type="match status" value="2"/>
</dbReference>
<keyword evidence="7" id="KW-1185">Reference proteome</keyword>
<dbReference type="Proteomes" id="UP001145069">
    <property type="component" value="Unassembled WGS sequence"/>
</dbReference>
<sequence>MKITIGDVAQKAGVSKTTVSRIINGNYNNNTEETVQKVLDTIKELDYRPNALAKGLKSSRTNVIGMVLSNLKNPFWANVLEGTEEACQELGFNLMICNSGEDPELEEQYIKEFQMRQVDGIVINPTAINTKLYNDLVMEEYPMVFINRKVDGIETHNVVVDNIKGAFMAVDHLLKKNRKNVVSIAYKNKYVSTWRERLEGYRAAMLAHGYSSSEFNILEIEREKGNIKGIIIDFLKSNPSIDGIFSTNNMITLEIVDAIKDLELKIPEDIAIVGYDETIWAKHLDPPLTTIKQPAKELGKVSAKILIETIQNNNFDKPQKIILQPELIIRKSCGATSASVVWAVKK</sequence>
<dbReference type="RefSeq" id="WP_272447630.1">
    <property type="nucleotide sequence ID" value="NZ_JAMQKC010000032.1"/>
</dbReference>
<dbReference type="SMART" id="SM00354">
    <property type="entry name" value="HTH_LACI"/>
    <property type="match status" value="1"/>
</dbReference>
<dbReference type="EMBL" id="JAMQKC010000032">
    <property type="protein sequence ID" value="MDC3418561.1"/>
    <property type="molecule type" value="Genomic_DNA"/>
</dbReference>
<proteinExistence type="predicted"/>
<dbReference type="PROSITE" id="PS50943">
    <property type="entry name" value="HTH_CROC1"/>
    <property type="match status" value="1"/>
</dbReference>
<gene>
    <name evidence="6" type="ORF">NC799_17005</name>
</gene>
<evidence type="ECO:0000313" key="7">
    <source>
        <dbReference type="Proteomes" id="UP001145069"/>
    </source>
</evidence>
<reference evidence="6" key="1">
    <citation type="submission" date="2022-06" db="EMBL/GenBank/DDBJ databases">
        <title>Aquibacillus sp. a new bacterium isolated from soil saline samples.</title>
        <authorList>
            <person name="Galisteo C."/>
            <person name="De La Haba R."/>
            <person name="Sanchez-Porro C."/>
            <person name="Ventosa A."/>
        </authorList>
    </citation>
    <scope>NUCLEOTIDE SEQUENCE</scope>
    <source>
        <strain evidence="6">3ASR75-54</strain>
    </source>
</reference>
<dbReference type="CDD" id="cd19977">
    <property type="entry name" value="PBP1_EndR-like"/>
    <property type="match status" value="1"/>
</dbReference>
<feature type="domain" description="HTH cro/C1-type" evidence="5">
    <location>
        <begin position="2"/>
        <end position="48"/>
    </location>
</feature>
<accession>A0A9X3WK50</accession>
<dbReference type="GO" id="GO:0003700">
    <property type="term" value="F:DNA-binding transcription factor activity"/>
    <property type="evidence" value="ECO:0007669"/>
    <property type="project" value="TreeGrafter"/>
</dbReference>
<dbReference type="Gene3D" id="1.10.260.40">
    <property type="entry name" value="lambda repressor-like DNA-binding domains"/>
    <property type="match status" value="1"/>
</dbReference>